<gene>
    <name evidence="2" type="ORF">GCM10011379_12030</name>
</gene>
<feature type="signal peptide" evidence="1">
    <location>
        <begin position="1"/>
        <end position="25"/>
    </location>
</feature>
<sequence>MMKFIIGAALTLSVPSATLPSVAHAATYNDKKETATLADKQVSVEYVSYANSTVIFRVNIDNPAGIQFRLVIKNDAGDVLYNGSYTDTHFEKAIHLIKEEEEISPVFIVRSGKQQIERSFRVTTATSGTEKVVVTKQ</sequence>
<accession>A0A917IRG5</accession>
<evidence type="ECO:0000313" key="3">
    <source>
        <dbReference type="Proteomes" id="UP000627292"/>
    </source>
</evidence>
<name>A0A917IRG5_9BACT</name>
<feature type="chain" id="PRO_5036926697" evidence="1">
    <location>
        <begin position="26"/>
        <end position="137"/>
    </location>
</feature>
<dbReference type="RefSeq" id="WP_188951063.1">
    <property type="nucleotide sequence ID" value="NZ_BMIB01000001.1"/>
</dbReference>
<dbReference type="AlphaFoldDB" id="A0A917IRG5"/>
<protein>
    <submittedName>
        <fullName evidence="2">Uncharacterized protein</fullName>
    </submittedName>
</protein>
<comment type="caution">
    <text evidence="2">The sequence shown here is derived from an EMBL/GenBank/DDBJ whole genome shotgun (WGS) entry which is preliminary data.</text>
</comment>
<evidence type="ECO:0000256" key="1">
    <source>
        <dbReference type="SAM" id="SignalP"/>
    </source>
</evidence>
<dbReference type="EMBL" id="BMIB01000001">
    <property type="protein sequence ID" value="GGH62246.1"/>
    <property type="molecule type" value="Genomic_DNA"/>
</dbReference>
<dbReference type="Proteomes" id="UP000627292">
    <property type="component" value="Unassembled WGS sequence"/>
</dbReference>
<organism evidence="2 3">
    <name type="scientific">Filimonas zeae</name>
    <dbReference type="NCBI Taxonomy" id="1737353"/>
    <lineage>
        <taxon>Bacteria</taxon>
        <taxon>Pseudomonadati</taxon>
        <taxon>Bacteroidota</taxon>
        <taxon>Chitinophagia</taxon>
        <taxon>Chitinophagales</taxon>
        <taxon>Chitinophagaceae</taxon>
        <taxon>Filimonas</taxon>
    </lineage>
</organism>
<keyword evidence="1" id="KW-0732">Signal</keyword>
<keyword evidence="3" id="KW-1185">Reference proteome</keyword>
<reference evidence="2" key="1">
    <citation type="journal article" date="2014" name="Int. J. Syst. Evol. Microbiol.">
        <title>Complete genome sequence of Corynebacterium casei LMG S-19264T (=DSM 44701T), isolated from a smear-ripened cheese.</title>
        <authorList>
            <consortium name="US DOE Joint Genome Institute (JGI-PGF)"/>
            <person name="Walter F."/>
            <person name="Albersmeier A."/>
            <person name="Kalinowski J."/>
            <person name="Ruckert C."/>
        </authorList>
    </citation>
    <scope>NUCLEOTIDE SEQUENCE</scope>
    <source>
        <strain evidence="2">CGMCC 1.15290</strain>
    </source>
</reference>
<proteinExistence type="predicted"/>
<evidence type="ECO:0000313" key="2">
    <source>
        <dbReference type="EMBL" id="GGH62246.1"/>
    </source>
</evidence>
<reference evidence="2" key="2">
    <citation type="submission" date="2020-09" db="EMBL/GenBank/DDBJ databases">
        <authorList>
            <person name="Sun Q."/>
            <person name="Zhou Y."/>
        </authorList>
    </citation>
    <scope>NUCLEOTIDE SEQUENCE</scope>
    <source>
        <strain evidence="2">CGMCC 1.15290</strain>
    </source>
</reference>